<dbReference type="Gene3D" id="3.40.50.2000">
    <property type="entry name" value="Glycogen Phosphorylase B"/>
    <property type="match status" value="2"/>
</dbReference>
<keyword evidence="2" id="KW-0812">Transmembrane</keyword>
<dbReference type="GO" id="GO:0003825">
    <property type="term" value="F:alpha,alpha-trehalose-phosphate synthase (UDP-forming) activity"/>
    <property type="evidence" value="ECO:0007669"/>
    <property type="project" value="TreeGrafter"/>
</dbReference>
<accession>A0A933MKM4</accession>
<keyword evidence="2" id="KW-1133">Transmembrane helix</keyword>
<sequence>MKINLTIIISILLTAGLVALGFTSWQVYQERQRLHIDLERRAVLLGESISDGLVAQLEKGRIKPVQRIIDRVNQSSSRLSGLAVYDLRDSIVALTEGFIPHKSAVVEFRNRQFGSDSLAASFQRSGGRQVYLFIRALSGDSLKAGMLVAVYDASYIDRQIAGIWKGSFIRWFVQALVIAFVTLLVIRWSILRPLDTLVDWMRDIRTSGKSRGRPPPAFFEPLKKEVDQMADTIAEARAMATEEAKLRATAEAIWTPERLKEEVRQLLDGRVLVAVSNREPYMHVHRGKAVDCIVPASGLVTAMEPVLKACGGIWVAAGMGDADRETVDDKNVIRVPPDDPRYTLRRVWMSKEEEEGFYYGFSNEGLWPLCHVAHARPTFRIEDWRYYQEINIRFADVVIEEVHGLEKPLILVQDYHFALLPRLIKKRRPDAQVAIFWHIPWPNPESFGICPWQKDLLYGMLGADMIGFHTQYHCNNFMETVDRALESQITWEHFSVKIAGHTTLVKPFPISIAFTPRDFEATGTPSTVGELLKEYGIKAEIIGVGVDRIDYTKGIVERFLAIERFLERYPAYQGKFTFVELGAPSRTHIKRYADMVSEVEAEAERINWRFKTKEWRPILFLKKHHSHQDIQPWYRAAQVCLVTSLHDGMNLVAKEFIASRGTNDGTLILSRFAGAARELRDALIVNPYDVEQTAEALRFALEMPVAEQQERMQRMRQQLVSHNIYLWAADLIRELTAIRLPVNTAGGPKTEETGAT</sequence>
<protein>
    <submittedName>
        <fullName evidence="3">Trehalose-6-phosphate synthase</fullName>
    </submittedName>
</protein>
<dbReference type="AlphaFoldDB" id="A0A933MKM4"/>
<dbReference type="EMBL" id="JACQXR010000104">
    <property type="protein sequence ID" value="MBI4727128.1"/>
    <property type="molecule type" value="Genomic_DNA"/>
</dbReference>
<reference evidence="3" key="1">
    <citation type="submission" date="2020-07" db="EMBL/GenBank/DDBJ databases">
        <title>Huge and variable diversity of episymbiotic CPR bacteria and DPANN archaea in groundwater ecosystems.</title>
        <authorList>
            <person name="He C.Y."/>
            <person name="Keren R."/>
            <person name="Whittaker M."/>
            <person name="Farag I.F."/>
            <person name="Doudna J."/>
            <person name="Cate J.H.D."/>
            <person name="Banfield J.F."/>
        </authorList>
    </citation>
    <scope>NUCLEOTIDE SEQUENCE</scope>
    <source>
        <strain evidence="3">NC_groundwater_1520_Pr4_B-0.1um_53_5</strain>
    </source>
</reference>
<feature type="transmembrane region" description="Helical" evidence="2">
    <location>
        <begin position="6"/>
        <end position="28"/>
    </location>
</feature>
<feature type="transmembrane region" description="Helical" evidence="2">
    <location>
        <begin position="168"/>
        <end position="190"/>
    </location>
</feature>
<name>A0A933MKM4_UNCT6</name>
<comment type="similarity">
    <text evidence="1">Belongs to the glycosyltransferase 20 family.</text>
</comment>
<dbReference type="Proteomes" id="UP000736328">
    <property type="component" value="Unassembled WGS sequence"/>
</dbReference>
<evidence type="ECO:0000313" key="3">
    <source>
        <dbReference type="EMBL" id="MBI4727128.1"/>
    </source>
</evidence>
<comment type="caution">
    <text evidence="3">The sequence shown here is derived from an EMBL/GenBank/DDBJ whole genome shotgun (WGS) entry which is preliminary data.</text>
</comment>
<dbReference type="InterPro" id="IPR001830">
    <property type="entry name" value="Glyco_trans_20"/>
</dbReference>
<evidence type="ECO:0000256" key="1">
    <source>
        <dbReference type="ARBA" id="ARBA00008799"/>
    </source>
</evidence>
<dbReference type="PANTHER" id="PTHR10788:SF106">
    <property type="entry name" value="BCDNA.GH08860"/>
    <property type="match status" value="1"/>
</dbReference>
<proteinExistence type="inferred from homology"/>
<organism evidence="3 4">
    <name type="scientific">candidate division TA06 bacterium</name>
    <dbReference type="NCBI Taxonomy" id="2250710"/>
    <lineage>
        <taxon>Bacteria</taxon>
        <taxon>Bacteria division TA06</taxon>
    </lineage>
</organism>
<dbReference type="Pfam" id="PF00982">
    <property type="entry name" value="Glyco_transf_20"/>
    <property type="match status" value="1"/>
</dbReference>
<dbReference type="GO" id="GO:0005992">
    <property type="term" value="P:trehalose biosynthetic process"/>
    <property type="evidence" value="ECO:0007669"/>
    <property type="project" value="InterPro"/>
</dbReference>
<evidence type="ECO:0000313" key="4">
    <source>
        <dbReference type="Proteomes" id="UP000736328"/>
    </source>
</evidence>
<dbReference type="CDD" id="cd03788">
    <property type="entry name" value="GT20_TPS"/>
    <property type="match status" value="1"/>
</dbReference>
<keyword evidence="2" id="KW-0472">Membrane</keyword>
<dbReference type="SUPFAM" id="SSF53756">
    <property type="entry name" value="UDP-Glycosyltransferase/glycogen phosphorylase"/>
    <property type="match status" value="1"/>
</dbReference>
<gene>
    <name evidence="3" type="ORF">HY768_07900</name>
</gene>
<dbReference type="PANTHER" id="PTHR10788">
    <property type="entry name" value="TREHALOSE-6-PHOSPHATE SYNTHASE"/>
    <property type="match status" value="1"/>
</dbReference>
<evidence type="ECO:0000256" key="2">
    <source>
        <dbReference type="SAM" id="Phobius"/>
    </source>
</evidence>